<evidence type="ECO:0000256" key="1">
    <source>
        <dbReference type="SAM" id="MobiDB-lite"/>
    </source>
</evidence>
<feature type="signal peptide" evidence="2">
    <location>
        <begin position="1"/>
        <end position="25"/>
    </location>
</feature>
<name>A0A448ZY98_METSV</name>
<feature type="region of interest" description="Disordered" evidence="1">
    <location>
        <begin position="28"/>
        <end position="48"/>
    </location>
</feature>
<proteinExistence type="predicted"/>
<organism evidence="3">
    <name type="scientific">Metamycoplasma salivarium</name>
    <name type="common">Mycoplasma salivarium</name>
    <dbReference type="NCBI Taxonomy" id="2124"/>
    <lineage>
        <taxon>Bacteria</taxon>
        <taxon>Bacillati</taxon>
        <taxon>Mycoplasmatota</taxon>
        <taxon>Mycoplasmoidales</taxon>
        <taxon>Metamycoplasmataceae</taxon>
        <taxon>Metamycoplasma</taxon>
    </lineage>
</organism>
<dbReference type="AlphaFoldDB" id="A0A448ZY98"/>
<gene>
    <name evidence="3" type="ORF">NCTC10113_01100</name>
</gene>
<keyword evidence="3" id="KW-0614">Plasmid</keyword>
<geneLocation type="plasmid" evidence="3">
    <name>2</name>
</geneLocation>
<evidence type="ECO:0000256" key="2">
    <source>
        <dbReference type="SAM" id="SignalP"/>
    </source>
</evidence>
<evidence type="ECO:0000313" key="3">
    <source>
        <dbReference type="EMBL" id="VEU56204.1"/>
    </source>
</evidence>
<dbReference type="RefSeq" id="WP_024544072.1">
    <property type="nucleotide sequence ID" value="NZ_LR214938.2"/>
</dbReference>
<protein>
    <recommendedName>
        <fullName evidence="4">Variable surface lipoprotein</fullName>
    </recommendedName>
</protein>
<keyword evidence="2" id="KW-0732">Signal</keyword>
<sequence length="97" mass="11017">MKQKNKKALYALASLLTLPVILPLAASKCKPNTPNKPDNPDKPTPPPVVDDVKKELNDVAKNITLDVEKNHQKKLQKLLKKISCFLIMIHKNMKYQF</sequence>
<reference evidence="3" key="1">
    <citation type="submission" date="2019-01" db="EMBL/GenBank/DDBJ databases">
        <authorList>
            <consortium name="Pathogen Informatics"/>
        </authorList>
    </citation>
    <scope>NUCLEOTIDE SEQUENCE [LARGE SCALE GENOMIC DNA]</scope>
    <source>
        <strain evidence="3">NCTC10113</strain>
    </source>
</reference>
<evidence type="ECO:0008006" key="4">
    <source>
        <dbReference type="Google" id="ProtNLM"/>
    </source>
</evidence>
<feature type="chain" id="PRO_5019086227" description="Variable surface lipoprotein" evidence="2">
    <location>
        <begin position="26"/>
        <end position="97"/>
    </location>
</feature>
<dbReference type="EMBL" id="LR214939">
    <property type="protein sequence ID" value="VEU56204.1"/>
    <property type="molecule type" value="Genomic_DNA"/>
</dbReference>
<accession>A0A448ZY98</accession>